<dbReference type="AlphaFoldDB" id="A0A381SE40"/>
<dbReference type="EMBL" id="UINC01002917">
    <property type="protein sequence ID" value="SVA01581.1"/>
    <property type="molecule type" value="Genomic_DNA"/>
</dbReference>
<organism evidence="1">
    <name type="scientific">marine metagenome</name>
    <dbReference type="NCBI Taxonomy" id="408172"/>
    <lineage>
        <taxon>unclassified sequences</taxon>
        <taxon>metagenomes</taxon>
        <taxon>ecological metagenomes</taxon>
    </lineage>
</organism>
<sequence>MICQLAMVARFRQFPTTEAKKGPGSIPEQLTFS</sequence>
<accession>A0A381SE40</accession>
<evidence type="ECO:0000313" key="1">
    <source>
        <dbReference type="EMBL" id="SVA01581.1"/>
    </source>
</evidence>
<reference evidence="1" key="1">
    <citation type="submission" date="2018-05" db="EMBL/GenBank/DDBJ databases">
        <authorList>
            <person name="Lanie J.A."/>
            <person name="Ng W.-L."/>
            <person name="Kazmierczak K.M."/>
            <person name="Andrzejewski T.M."/>
            <person name="Davidsen T.M."/>
            <person name="Wayne K.J."/>
            <person name="Tettelin H."/>
            <person name="Glass J.I."/>
            <person name="Rusch D."/>
            <person name="Podicherti R."/>
            <person name="Tsui H.-C.T."/>
            <person name="Winkler M.E."/>
        </authorList>
    </citation>
    <scope>NUCLEOTIDE SEQUENCE</scope>
</reference>
<proteinExistence type="predicted"/>
<gene>
    <name evidence="1" type="ORF">METZ01_LOCUS54435</name>
</gene>
<protein>
    <submittedName>
        <fullName evidence="1">Uncharacterized protein</fullName>
    </submittedName>
</protein>
<name>A0A381SE40_9ZZZZ</name>